<evidence type="ECO:0000259" key="1">
    <source>
        <dbReference type="Pfam" id="PF05305"/>
    </source>
</evidence>
<dbReference type="Pfam" id="PF05305">
    <property type="entry name" value="DUF732"/>
    <property type="match status" value="1"/>
</dbReference>
<accession>A0A9E7NIM6</accession>
<protein>
    <recommendedName>
        <fullName evidence="1">DUF732 domain-containing protein</fullName>
    </recommendedName>
</protein>
<proteinExistence type="predicted"/>
<organism evidence="2 3">
    <name type="scientific">Gordonia phage Finkle</name>
    <dbReference type="NCBI Taxonomy" id="2926099"/>
    <lineage>
        <taxon>Viruses</taxon>
        <taxon>Duplodnaviria</taxon>
        <taxon>Heunggongvirae</taxon>
        <taxon>Uroviricota</taxon>
        <taxon>Caudoviricetes</taxon>
        <taxon>Finkelvirus</taxon>
        <taxon>Finkelvirus finkel</taxon>
    </lineage>
</organism>
<dbReference type="Proteomes" id="UP001060355">
    <property type="component" value="Segment"/>
</dbReference>
<sequence length="134" mass="13534">MSIRKNLAITATAVAALLPLTACQTDGIPITQAADVSTPITAPSSDTSEDTTDAAFLAVVGEQGLPRTQVSIDAAKAMCRALDRGASPEQVALIALREFDGDIDKTGALLGAGAAAYCPEHSDELAHVGQGTGA</sequence>
<dbReference type="InterPro" id="IPR007969">
    <property type="entry name" value="DUF732"/>
</dbReference>
<dbReference type="EMBL" id="ON456347">
    <property type="protein sequence ID" value="UTN92966.1"/>
    <property type="molecule type" value="Genomic_DNA"/>
</dbReference>
<evidence type="ECO:0000313" key="3">
    <source>
        <dbReference type="Proteomes" id="UP001060355"/>
    </source>
</evidence>
<feature type="domain" description="DUF732" evidence="1">
    <location>
        <begin position="53"/>
        <end position="120"/>
    </location>
</feature>
<dbReference type="RefSeq" id="YP_010754365.1">
    <property type="nucleotide sequence ID" value="NC_073459.1"/>
</dbReference>
<reference evidence="2" key="1">
    <citation type="submission" date="2022-05" db="EMBL/GenBank/DDBJ databases">
        <authorList>
            <person name="Ashby S."/>
            <person name="Bressette G."/>
            <person name="Brown S."/>
            <person name="Charles S."/>
            <person name="Neely M.N."/>
            <person name="Molloy S.D."/>
            <person name="Garlena R.A."/>
            <person name="Russell D.A."/>
            <person name="Jacobs-Sera D."/>
            <person name="Hatfull G.F."/>
        </authorList>
    </citation>
    <scope>NUCLEOTIDE SEQUENCE</scope>
</reference>
<dbReference type="KEGG" id="vg:80018949"/>
<name>A0A9E7NIM6_9CAUD</name>
<gene>
    <name evidence="2" type="primary">52</name>
    <name evidence="2" type="ORF">SEA_FINKLE_52</name>
</gene>
<keyword evidence="3" id="KW-1185">Reference proteome</keyword>
<evidence type="ECO:0000313" key="2">
    <source>
        <dbReference type="EMBL" id="UTN92966.1"/>
    </source>
</evidence>
<dbReference type="GeneID" id="80018949"/>